<dbReference type="Proteomes" id="UP001148838">
    <property type="component" value="Unassembled WGS sequence"/>
</dbReference>
<dbReference type="EMBL" id="JAJSOF020000013">
    <property type="protein sequence ID" value="KAJ4442459.1"/>
    <property type="molecule type" value="Genomic_DNA"/>
</dbReference>
<proteinExistence type="predicted"/>
<accession>A0ABQ8T8Y2</accession>
<evidence type="ECO:0000313" key="2">
    <source>
        <dbReference type="Proteomes" id="UP001148838"/>
    </source>
</evidence>
<gene>
    <name evidence="1" type="ORF">ANN_04045</name>
</gene>
<reference evidence="1 2" key="1">
    <citation type="journal article" date="2022" name="Allergy">
        <title>Genome assembly and annotation of Periplaneta americana reveal a comprehensive cockroach allergen profile.</title>
        <authorList>
            <person name="Wang L."/>
            <person name="Xiong Q."/>
            <person name="Saelim N."/>
            <person name="Wang L."/>
            <person name="Nong W."/>
            <person name="Wan A.T."/>
            <person name="Shi M."/>
            <person name="Liu X."/>
            <person name="Cao Q."/>
            <person name="Hui J.H.L."/>
            <person name="Sookrung N."/>
            <person name="Leung T.F."/>
            <person name="Tungtrongchitr A."/>
            <person name="Tsui S.K.W."/>
        </authorList>
    </citation>
    <scope>NUCLEOTIDE SEQUENCE [LARGE SCALE GENOMIC DNA]</scope>
    <source>
        <strain evidence="1">PWHHKU_190912</strain>
    </source>
</reference>
<organism evidence="1 2">
    <name type="scientific">Periplaneta americana</name>
    <name type="common">American cockroach</name>
    <name type="synonym">Blatta americana</name>
    <dbReference type="NCBI Taxonomy" id="6978"/>
    <lineage>
        <taxon>Eukaryota</taxon>
        <taxon>Metazoa</taxon>
        <taxon>Ecdysozoa</taxon>
        <taxon>Arthropoda</taxon>
        <taxon>Hexapoda</taxon>
        <taxon>Insecta</taxon>
        <taxon>Pterygota</taxon>
        <taxon>Neoptera</taxon>
        <taxon>Polyneoptera</taxon>
        <taxon>Dictyoptera</taxon>
        <taxon>Blattodea</taxon>
        <taxon>Blattoidea</taxon>
        <taxon>Blattidae</taxon>
        <taxon>Blattinae</taxon>
        <taxon>Periplaneta</taxon>
    </lineage>
</organism>
<protein>
    <submittedName>
        <fullName evidence="1">Uncharacterized protein</fullName>
    </submittedName>
</protein>
<comment type="caution">
    <text evidence="1">The sequence shown here is derived from an EMBL/GenBank/DDBJ whole genome shotgun (WGS) entry which is preliminary data.</text>
</comment>
<sequence length="81" mass="9103">MSVHSDTSKTSSCEQAVAEYSRNVFETMSALVETDRNLTIRELAQDTGLAPSTEIHILKDHLKMPKIASKWVPRDLTDTQK</sequence>
<name>A0ABQ8T8Y2_PERAM</name>
<keyword evidence="2" id="KW-1185">Reference proteome</keyword>
<evidence type="ECO:0000313" key="1">
    <source>
        <dbReference type="EMBL" id="KAJ4442459.1"/>
    </source>
</evidence>